<sequence>MPGYRLRCATAWLMTLMTDGSGGVGVFVAAHFECVDALCLLRGAAGFVGDDSLEGGSGAQAVVGGVGHAVNCTSG</sequence>
<accession>A0A239VBQ3</accession>
<protein>
    <submittedName>
        <fullName evidence="1">Uncharacterized protein</fullName>
    </submittedName>
</protein>
<dbReference type="Proteomes" id="UP000242637">
    <property type="component" value="Chromosome 1"/>
</dbReference>
<keyword evidence="2" id="KW-1185">Reference proteome</keyword>
<organism evidence="1 2">
    <name type="scientific">Dermatophilus congolensis</name>
    <dbReference type="NCBI Taxonomy" id="1863"/>
    <lineage>
        <taxon>Bacteria</taxon>
        <taxon>Bacillati</taxon>
        <taxon>Actinomycetota</taxon>
        <taxon>Actinomycetes</taxon>
        <taxon>Micrococcales</taxon>
        <taxon>Dermatophilaceae</taxon>
        <taxon>Dermatophilus</taxon>
    </lineage>
</organism>
<name>A0A239VBQ3_9MICO</name>
<dbReference type="KEGG" id="dco:SAMEA4475696_0554"/>
<dbReference type="EMBL" id="LT906453">
    <property type="protein sequence ID" value="SNV18844.1"/>
    <property type="molecule type" value="Genomic_DNA"/>
</dbReference>
<evidence type="ECO:0000313" key="2">
    <source>
        <dbReference type="Proteomes" id="UP000242637"/>
    </source>
</evidence>
<evidence type="ECO:0000313" key="1">
    <source>
        <dbReference type="EMBL" id="SNV18844.1"/>
    </source>
</evidence>
<gene>
    <name evidence="1" type="ORF">SAMEA4475696_00554</name>
</gene>
<proteinExistence type="predicted"/>
<reference evidence="1 2" key="1">
    <citation type="submission" date="2017-06" db="EMBL/GenBank/DDBJ databases">
        <authorList>
            <consortium name="Pathogen Informatics"/>
        </authorList>
    </citation>
    <scope>NUCLEOTIDE SEQUENCE [LARGE SCALE GENOMIC DNA]</scope>
    <source>
        <strain evidence="1 2">NCTC13039</strain>
    </source>
</reference>
<dbReference type="AlphaFoldDB" id="A0A239VBQ3"/>